<sequence length="134" mass="15182">MNWRIVVRTNDLNRYVDSYKEHWQKAIKAVGTLPIGPSCEAVNGWIRALRGFAEKIHDECINILNHGGKITSRENPADVWDRQRVVCTGQQSVTWRHAGFGISIRHASYFSNACLTTVTPAILHPHLILINLII</sequence>
<dbReference type="AlphaFoldDB" id="A0A1F5PJN4"/>
<dbReference type="Proteomes" id="UP000177682">
    <property type="component" value="Unassembled WGS sequence"/>
</dbReference>
<protein>
    <submittedName>
        <fullName evidence="1">Uncharacterized protein</fullName>
    </submittedName>
</protein>
<reference evidence="1 2" key="1">
    <citation type="journal article" date="2016" name="Nat. Commun.">
        <title>Thousands of microbial genomes shed light on interconnected biogeochemical processes in an aquifer system.</title>
        <authorList>
            <person name="Anantharaman K."/>
            <person name="Brown C.T."/>
            <person name="Hug L.A."/>
            <person name="Sharon I."/>
            <person name="Castelle C.J."/>
            <person name="Probst A.J."/>
            <person name="Thomas B.C."/>
            <person name="Singh A."/>
            <person name="Wilkins M.J."/>
            <person name="Karaoz U."/>
            <person name="Brodie E.L."/>
            <person name="Williams K.H."/>
            <person name="Hubbard S.S."/>
            <person name="Banfield J.F."/>
        </authorList>
    </citation>
    <scope>NUCLEOTIDE SEQUENCE [LARGE SCALE GENOMIC DNA]</scope>
</reference>
<evidence type="ECO:0000313" key="1">
    <source>
        <dbReference type="EMBL" id="OGE90077.1"/>
    </source>
</evidence>
<accession>A0A1F5PJN4</accession>
<dbReference type="EMBL" id="MFEY01000007">
    <property type="protein sequence ID" value="OGE90077.1"/>
    <property type="molecule type" value="Genomic_DNA"/>
</dbReference>
<evidence type="ECO:0000313" key="2">
    <source>
        <dbReference type="Proteomes" id="UP000177682"/>
    </source>
</evidence>
<organism evidence="1 2">
    <name type="scientific">Candidatus Doudnabacteria bacterium RIFCSPHIGHO2_12_FULL_48_16</name>
    <dbReference type="NCBI Taxonomy" id="1817838"/>
    <lineage>
        <taxon>Bacteria</taxon>
        <taxon>Candidatus Doudnaibacteriota</taxon>
    </lineage>
</organism>
<comment type="caution">
    <text evidence="1">The sequence shown here is derived from an EMBL/GenBank/DDBJ whole genome shotgun (WGS) entry which is preliminary data.</text>
</comment>
<gene>
    <name evidence="1" type="ORF">A3E29_03135</name>
</gene>
<name>A0A1F5PJN4_9BACT</name>
<proteinExistence type="predicted"/>